<evidence type="ECO:0000256" key="3">
    <source>
        <dbReference type="SAM" id="Phobius"/>
    </source>
</evidence>
<feature type="transmembrane region" description="Helical" evidence="3">
    <location>
        <begin position="224"/>
        <end position="246"/>
    </location>
</feature>
<feature type="chain" id="PRO_5015596939" evidence="4">
    <location>
        <begin position="24"/>
        <end position="318"/>
    </location>
</feature>
<keyword evidence="3" id="KW-1133">Transmembrane helix</keyword>
<feature type="compositionally biased region" description="Pro residues" evidence="2">
    <location>
        <begin position="173"/>
        <end position="197"/>
    </location>
</feature>
<dbReference type="AlphaFoldDB" id="A0A2S9XS18"/>
<keyword evidence="3" id="KW-0812">Transmembrane</keyword>
<gene>
    <name evidence="5" type="ORF">ENSA5_38230</name>
</gene>
<proteinExistence type="predicted"/>
<feature type="signal peptide" evidence="4">
    <location>
        <begin position="1"/>
        <end position="23"/>
    </location>
</feature>
<evidence type="ECO:0000256" key="2">
    <source>
        <dbReference type="SAM" id="MobiDB-lite"/>
    </source>
</evidence>
<keyword evidence="1" id="KW-0802">TPR repeat</keyword>
<keyword evidence="6" id="KW-1185">Reference proteome</keyword>
<dbReference type="EMBL" id="PVNK01000168">
    <property type="protein sequence ID" value="PRP95540.1"/>
    <property type="molecule type" value="Genomic_DNA"/>
</dbReference>
<feature type="transmembrane region" description="Helical" evidence="3">
    <location>
        <begin position="258"/>
        <end position="280"/>
    </location>
</feature>
<keyword evidence="4" id="KW-0732">Signal</keyword>
<name>A0A2S9XS18_9BACT</name>
<sequence length="318" mass="33674">MISFTVAGSLICTPLMIPASAQAGTLPAVAPAQDPEEPALTEAKKLYKEGEIQFQTAEYEEALVLWKRAFGMLPEGDETRGIRHALVYNIAEAHRRAYEVSRNPTHLRKAKILLDNYRADHRALYGDEPEAVKERSEVDDRIAELDKIIAESEAAGETATPIADGGGGAGTVTPPPDGSQPPQPHPQPEPQPAPKPLTPQQQWEAEVKADPTLGPMWVQSNKRIVGGAVLSGIGIPFTLVSILLFISAPSAVVFPGAVWAGGVATGVIGLGLLIPGGMLLGKGIAQRKEVTTAKPKPIGRVIPVMLPSGGGVGYTLRF</sequence>
<evidence type="ECO:0000313" key="5">
    <source>
        <dbReference type="EMBL" id="PRP95540.1"/>
    </source>
</evidence>
<reference evidence="5 6" key="1">
    <citation type="submission" date="2018-03" db="EMBL/GenBank/DDBJ databases">
        <title>Draft Genome Sequences of the Obligatory Marine Myxobacteria Enhygromyxa salina SWB005.</title>
        <authorList>
            <person name="Poehlein A."/>
            <person name="Moghaddam J.A."/>
            <person name="Harms H."/>
            <person name="Alanjari M."/>
            <person name="Koenig G.M."/>
            <person name="Daniel R."/>
            <person name="Schaeberle T.F."/>
        </authorList>
    </citation>
    <scope>NUCLEOTIDE SEQUENCE [LARGE SCALE GENOMIC DNA]</scope>
    <source>
        <strain evidence="5 6">SWB005</strain>
    </source>
</reference>
<accession>A0A2S9XS18</accession>
<evidence type="ECO:0000256" key="4">
    <source>
        <dbReference type="SAM" id="SignalP"/>
    </source>
</evidence>
<keyword evidence="3" id="KW-0472">Membrane</keyword>
<feature type="repeat" description="TPR" evidence="1">
    <location>
        <begin position="43"/>
        <end position="76"/>
    </location>
</feature>
<evidence type="ECO:0000313" key="6">
    <source>
        <dbReference type="Proteomes" id="UP000237968"/>
    </source>
</evidence>
<dbReference type="InterPro" id="IPR019734">
    <property type="entry name" value="TPR_rpt"/>
</dbReference>
<protein>
    <submittedName>
        <fullName evidence="5">Uncharacterized protein</fullName>
    </submittedName>
</protein>
<dbReference type="Proteomes" id="UP000237968">
    <property type="component" value="Unassembled WGS sequence"/>
</dbReference>
<evidence type="ECO:0000256" key="1">
    <source>
        <dbReference type="PROSITE-ProRule" id="PRU00339"/>
    </source>
</evidence>
<dbReference type="PROSITE" id="PS50005">
    <property type="entry name" value="TPR"/>
    <property type="match status" value="1"/>
</dbReference>
<organism evidence="5 6">
    <name type="scientific">Enhygromyxa salina</name>
    <dbReference type="NCBI Taxonomy" id="215803"/>
    <lineage>
        <taxon>Bacteria</taxon>
        <taxon>Pseudomonadati</taxon>
        <taxon>Myxococcota</taxon>
        <taxon>Polyangia</taxon>
        <taxon>Nannocystales</taxon>
        <taxon>Nannocystaceae</taxon>
        <taxon>Enhygromyxa</taxon>
    </lineage>
</organism>
<comment type="caution">
    <text evidence="5">The sequence shown here is derived from an EMBL/GenBank/DDBJ whole genome shotgun (WGS) entry which is preliminary data.</text>
</comment>
<feature type="region of interest" description="Disordered" evidence="2">
    <location>
        <begin position="153"/>
        <end position="203"/>
    </location>
</feature>